<organism evidence="1 2">
    <name type="scientific">Armillaria gallica</name>
    <name type="common">Bulbous honey fungus</name>
    <name type="synonym">Armillaria bulbosa</name>
    <dbReference type="NCBI Taxonomy" id="47427"/>
    <lineage>
        <taxon>Eukaryota</taxon>
        <taxon>Fungi</taxon>
        <taxon>Dikarya</taxon>
        <taxon>Basidiomycota</taxon>
        <taxon>Agaricomycotina</taxon>
        <taxon>Agaricomycetes</taxon>
        <taxon>Agaricomycetidae</taxon>
        <taxon>Agaricales</taxon>
        <taxon>Marasmiineae</taxon>
        <taxon>Physalacriaceae</taxon>
        <taxon>Armillaria</taxon>
    </lineage>
</organism>
<name>A0A2H3C887_ARMGA</name>
<sequence length="76" mass="8501">MFSAYLALAAVPSDAHSRTHHPQPDRDYHLYGPHHHLLVDVLRSLPSADGYTIELVNTSNINDIYAQTGPFFVSEI</sequence>
<keyword evidence="2" id="KW-1185">Reference proteome</keyword>
<evidence type="ECO:0000313" key="2">
    <source>
        <dbReference type="Proteomes" id="UP000217790"/>
    </source>
</evidence>
<reference evidence="2" key="1">
    <citation type="journal article" date="2017" name="Nat. Ecol. Evol.">
        <title>Genome expansion and lineage-specific genetic innovations in the forest pathogenic fungi Armillaria.</title>
        <authorList>
            <person name="Sipos G."/>
            <person name="Prasanna A.N."/>
            <person name="Walter M.C."/>
            <person name="O'Connor E."/>
            <person name="Balint B."/>
            <person name="Krizsan K."/>
            <person name="Kiss B."/>
            <person name="Hess J."/>
            <person name="Varga T."/>
            <person name="Slot J."/>
            <person name="Riley R."/>
            <person name="Boka B."/>
            <person name="Rigling D."/>
            <person name="Barry K."/>
            <person name="Lee J."/>
            <person name="Mihaltcheva S."/>
            <person name="LaButti K."/>
            <person name="Lipzen A."/>
            <person name="Waldron R."/>
            <person name="Moloney N.M."/>
            <person name="Sperisen C."/>
            <person name="Kredics L."/>
            <person name="Vagvoelgyi C."/>
            <person name="Patrignani A."/>
            <person name="Fitzpatrick D."/>
            <person name="Nagy I."/>
            <person name="Doyle S."/>
            <person name="Anderson J.B."/>
            <person name="Grigoriev I.V."/>
            <person name="Gueldener U."/>
            <person name="Muensterkoetter M."/>
            <person name="Nagy L.G."/>
        </authorList>
    </citation>
    <scope>NUCLEOTIDE SEQUENCE [LARGE SCALE GENOMIC DNA]</scope>
    <source>
        <strain evidence="2">Ar21-2</strain>
    </source>
</reference>
<gene>
    <name evidence="1" type="ORF">ARMGADRAFT_1093300</name>
</gene>
<proteinExistence type="predicted"/>
<dbReference type="AlphaFoldDB" id="A0A2H3C887"/>
<evidence type="ECO:0000313" key="1">
    <source>
        <dbReference type="EMBL" id="PBK79279.1"/>
    </source>
</evidence>
<dbReference type="InParanoid" id="A0A2H3C887"/>
<accession>A0A2H3C887</accession>
<protein>
    <submittedName>
        <fullName evidence="1">Uncharacterized protein</fullName>
    </submittedName>
</protein>
<dbReference type="OrthoDB" id="5420143at2759"/>
<dbReference type="Proteomes" id="UP000217790">
    <property type="component" value="Unassembled WGS sequence"/>
</dbReference>
<dbReference type="EMBL" id="KZ293792">
    <property type="protein sequence ID" value="PBK79279.1"/>
    <property type="molecule type" value="Genomic_DNA"/>
</dbReference>